<dbReference type="InterPro" id="IPR046934">
    <property type="entry name" value="PIR2-like"/>
</dbReference>
<name>S8CPE7_9LAMI</name>
<keyword evidence="3" id="KW-1185">Reference proteome</keyword>
<reference evidence="2 3" key="1">
    <citation type="journal article" date="2013" name="BMC Genomics">
        <title>The miniature genome of a carnivorous plant Genlisea aurea contains a low number of genes and short non-coding sequences.</title>
        <authorList>
            <person name="Leushkin E.V."/>
            <person name="Sutormin R.A."/>
            <person name="Nabieva E.R."/>
            <person name="Penin A.A."/>
            <person name="Kondrashov A.S."/>
            <person name="Logacheva M.D."/>
        </authorList>
    </citation>
    <scope>NUCLEOTIDE SEQUENCE [LARGE SCALE GENOMIC DNA]</scope>
</reference>
<dbReference type="OrthoDB" id="774873at2759"/>
<sequence>QVCSDVSNLGLGYSCAVGTSEPNLSRTWEGIDRSADDFRNADWGDIAESELEHLVLTNLDTIFRSAIQKIVARGYNKEVANKAILRSGLWYGRQDTMSNLVENTLEFLRNDQKSASPEERHFQDLPQMEKYILAELVCLLREIRPFFSIGDAMWCLLVCDMDISHACAMD</sequence>
<accession>S8CPE7</accession>
<feature type="domain" description="PIR2-like helical" evidence="1">
    <location>
        <begin position="58"/>
        <end position="169"/>
    </location>
</feature>
<evidence type="ECO:0000259" key="1">
    <source>
        <dbReference type="Pfam" id="PF20235"/>
    </source>
</evidence>
<dbReference type="Proteomes" id="UP000015453">
    <property type="component" value="Unassembled WGS sequence"/>
</dbReference>
<dbReference type="Pfam" id="PF20235">
    <property type="entry name" value="PIR2-like_helical"/>
    <property type="match status" value="1"/>
</dbReference>
<dbReference type="InterPro" id="IPR046527">
    <property type="entry name" value="PIR2-like_helical"/>
</dbReference>
<feature type="non-terminal residue" evidence="2">
    <location>
        <position position="170"/>
    </location>
</feature>
<feature type="non-terminal residue" evidence="2">
    <location>
        <position position="1"/>
    </location>
</feature>
<dbReference type="PANTHER" id="PTHR46405:SF2">
    <property type="entry name" value="OS05G0141500 PROTEIN"/>
    <property type="match status" value="1"/>
</dbReference>
<protein>
    <recommendedName>
        <fullName evidence="1">PIR2-like helical domain-containing protein</fullName>
    </recommendedName>
</protein>
<dbReference type="AlphaFoldDB" id="S8CPE7"/>
<comment type="caution">
    <text evidence="2">The sequence shown here is derived from an EMBL/GenBank/DDBJ whole genome shotgun (WGS) entry which is preliminary data.</text>
</comment>
<evidence type="ECO:0000313" key="2">
    <source>
        <dbReference type="EMBL" id="EPS68620.1"/>
    </source>
</evidence>
<organism evidence="2 3">
    <name type="scientific">Genlisea aurea</name>
    <dbReference type="NCBI Taxonomy" id="192259"/>
    <lineage>
        <taxon>Eukaryota</taxon>
        <taxon>Viridiplantae</taxon>
        <taxon>Streptophyta</taxon>
        <taxon>Embryophyta</taxon>
        <taxon>Tracheophyta</taxon>
        <taxon>Spermatophyta</taxon>
        <taxon>Magnoliopsida</taxon>
        <taxon>eudicotyledons</taxon>
        <taxon>Gunneridae</taxon>
        <taxon>Pentapetalae</taxon>
        <taxon>asterids</taxon>
        <taxon>lamiids</taxon>
        <taxon>Lamiales</taxon>
        <taxon>Lentibulariaceae</taxon>
        <taxon>Genlisea</taxon>
    </lineage>
</organism>
<evidence type="ECO:0000313" key="3">
    <source>
        <dbReference type="Proteomes" id="UP000015453"/>
    </source>
</evidence>
<dbReference type="EMBL" id="AUSU01002528">
    <property type="protein sequence ID" value="EPS68620.1"/>
    <property type="molecule type" value="Genomic_DNA"/>
</dbReference>
<proteinExistence type="predicted"/>
<dbReference type="PANTHER" id="PTHR46405">
    <property type="entry name" value="OS05G0141500 PROTEIN"/>
    <property type="match status" value="1"/>
</dbReference>
<gene>
    <name evidence="2" type="ORF">M569_06150</name>
</gene>